<keyword evidence="1" id="KW-0150">Chloroplast</keyword>
<protein>
    <submittedName>
        <fullName evidence="1">Uncharacterized protein</fullName>
    </submittedName>
</protein>
<evidence type="ECO:0000313" key="1">
    <source>
        <dbReference type="EMBL" id="ATP74889.1"/>
    </source>
</evidence>
<reference evidence="1" key="1">
    <citation type="submission" date="2016-12" db="EMBL/GenBank/DDBJ databases">
        <authorList>
            <person name="Wang Q."/>
            <person name="Wang J."/>
            <person name="Luo J."/>
            <person name="Yang Z."/>
            <person name="Zeng Y."/>
            <person name="Chen S."/>
            <person name="Cai Z."/>
            <person name="Wu Z."/>
            <person name="Li X."/>
        </authorList>
    </citation>
    <scope>NUCLEOTIDE SEQUENCE</scope>
</reference>
<dbReference type="GeneID" id="40872237"/>
<gene>
    <name evidence="1" type="primary">orf106</name>
</gene>
<organism evidence="1">
    <name type="scientific">Thalassia hemprichii</name>
    <dbReference type="NCBI Taxonomy" id="55496"/>
    <lineage>
        <taxon>Eukaryota</taxon>
        <taxon>Viridiplantae</taxon>
        <taxon>Streptophyta</taxon>
        <taxon>Embryophyta</taxon>
        <taxon>Tracheophyta</taxon>
        <taxon>Spermatophyta</taxon>
        <taxon>Magnoliopsida</taxon>
        <taxon>Liliopsida</taxon>
        <taxon>Hydrocharitaceae</taxon>
        <taxon>Thalassia</taxon>
    </lineage>
</organism>
<dbReference type="EMBL" id="KY399983">
    <property type="protein sequence ID" value="ATP74889.1"/>
    <property type="molecule type" value="Genomic_DNA"/>
</dbReference>
<geneLocation type="chloroplast" evidence="1"/>
<dbReference type="RefSeq" id="YP_009667333.1">
    <property type="nucleotide sequence ID" value="NC_043774.1"/>
</dbReference>
<accession>A0A4Y1KCI9</accession>
<keyword evidence="1" id="KW-0934">Plastid</keyword>
<proteinExistence type="predicted"/>
<name>A0A4Y1KCI9_9LILI</name>
<sequence>MVSNLFSLSHLKSIWILHSDLIGKTMEKNLSLFRNLLSLLCRILRFRHDFSDLDSFQNGSNMPFCFFFFLWKGKENRKDGDYLMIHFGSKKFDSFCFRQIRLFPIC</sequence>
<dbReference type="AlphaFoldDB" id="A0A4Y1KCI9"/>